<feature type="region of interest" description="Disordered" evidence="1">
    <location>
        <begin position="73"/>
        <end position="92"/>
    </location>
</feature>
<dbReference type="KEGG" id="pvp:105309953"/>
<accession>A0A6P6C504</accession>
<sequence>MVTVRKPARSVTAQQSGVRLCVRDAEGASAGGVRNSSDDRRKREFVTGPPGPSVWWRPAVSRPKVVVTACRTETRSAPANAEAYPRSPEGAAYGDRHQDVHGGDPSFGSAAASGVRGPVRAVTVGRSRERSQVRSLRPRRVSVELPWERDRRCTGHGPRAVPCWEPTRSDLWRHTAPVLGSRDGAPQQTAPHRAPGCPGGTAVIGVSPGGRDSLGMSPGGRDSLGMEQGTGSGKTGSADGDGAGARVSSETRPQPEGIQKASYHSPLKYCAPLVICHHEKIGGDAGHVCGAPFSRSQR</sequence>
<dbReference type="RefSeq" id="XP_023382255.1">
    <property type="nucleotide sequence ID" value="XM_023526487.1"/>
</dbReference>
<feature type="compositionally biased region" description="Basic and acidic residues" evidence="1">
    <location>
        <begin position="36"/>
        <end position="45"/>
    </location>
</feature>
<feature type="compositionally biased region" description="Gly residues" evidence="1">
    <location>
        <begin position="228"/>
        <end position="243"/>
    </location>
</feature>
<dbReference type="Proteomes" id="UP000515202">
    <property type="component" value="Unplaced"/>
</dbReference>
<protein>
    <submittedName>
        <fullName evidence="3">Uncharacterized protein LOC105309953</fullName>
    </submittedName>
</protein>
<organism evidence="2 3">
    <name type="scientific">Pteropus vampyrus</name>
    <name type="common">Large flying fox</name>
    <dbReference type="NCBI Taxonomy" id="132908"/>
    <lineage>
        <taxon>Eukaryota</taxon>
        <taxon>Metazoa</taxon>
        <taxon>Chordata</taxon>
        <taxon>Craniata</taxon>
        <taxon>Vertebrata</taxon>
        <taxon>Euteleostomi</taxon>
        <taxon>Mammalia</taxon>
        <taxon>Eutheria</taxon>
        <taxon>Laurasiatheria</taxon>
        <taxon>Chiroptera</taxon>
        <taxon>Yinpterochiroptera</taxon>
        <taxon>Pteropodoidea</taxon>
        <taxon>Pteropodidae</taxon>
        <taxon>Pteropodinae</taxon>
        <taxon>Pteropus</taxon>
    </lineage>
</organism>
<reference evidence="3" key="1">
    <citation type="submission" date="2025-08" db="UniProtKB">
        <authorList>
            <consortium name="RefSeq"/>
        </authorList>
    </citation>
    <scope>IDENTIFICATION</scope>
    <source>
        <tissue evidence="3">Kidney</tissue>
    </source>
</reference>
<feature type="region of interest" description="Disordered" evidence="1">
    <location>
        <begin position="1"/>
        <end position="54"/>
    </location>
</feature>
<name>A0A6P6C504_PTEVA</name>
<proteinExistence type="predicted"/>
<dbReference type="GeneID" id="105309953"/>
<dbReference type="AlphaFoldDB" id="A0A6P6C504"/>
<evidence type="ECO:0000313" key="3">
    <source>
        <dbReference type="RefSeq" id="XP_023382255.1"/>
    </source>
</evidence>
<evidence type="ECO:0000256" key="1">
    <source>
        <dbReference type="SAM" id="MobiDB-lite"/>
    </source>
</evidence>
<feature type="region of interest" description="Disordered" evidence="1">
    <location>
        <begin position="207"/>
        <end position="258"/>
    </location>
</feature>
<keyword evidence="2" id="KW-1185">Reference proteome</keyword>
<gene>
    <name evidence="3" type="primary">LOC105309953</name>
</gene>
<evidence type="ECO:0000313" key="2">
    <source>
        <dbReference type="Proteomes" id="UP000515202"/>
    </source>
</evidence>